<gene>
    <name evidence="3" type="ORF">CTER_3283</name>
</gene>
<name>S0FH11_RUMCE</name>
<dbReference type="AlphaFoldDB" id="S0FH11"/>
<feature type="domain" description="N-acyltransferase N-terminal" evidence="1">
    <location>
        <begin position="53"/>
        <end position="183"/>
    </location>
</feature>
<dbReference type="STRING" id="1195236.CTER_3283"/>
<dbReference type="PATRIC" id="fig|1195236.3.peg.3506"/>
<sequence length="443" mass="51430">MKTFTQNDKVVEILENFYETLKTARIVEDYIPEKSLAEFFMRDNTDFLKFEFVSEANYYLQLPGEAIDDLAELVDKIFASGELIKFVQYCHLRIYHMEEYDEKRILDPYRLKEILGEQANLLPVLILISGIHGTINYYKAKGIENEILIATLKTLKDFMCGFKSRYGYWGIDDFKWLTHFFYGRIFRIGRLNFYPKYFESRLIVYRNINNGRVCALSEPGVIYMSDGKVIGTNGIFNTENSFAAGHEEDDGCICGNPVLPSGHALKETVKLPKNEWMQVLSKGDIVLDIHIPGGTGLDNEECRRAFVDAVSFYKTYFYHQECRGFVCESWLLDPQMQRLLPKTSNIFRFQREFYLYPVLSDEKQTFQNLFGAGHTDLSKVKIVTSLQAAVADYMKKGNHMCMGGMFMLESDLKNWGSEFYQKDFSWMLDGGLKNYLDKVYMQG</sequence>
<keyword evidence="4" id="KW-1185">Reference proteome</keyword>
<dbReference type="Pfam" id="PF18082">
    <property type="entry name" value="NAT_N"/>
    <property type="match status" value="1"/>
</dbReference>
<evidence type="ECO:0000313" key="3">
    <source>
        <dbReference type="EMBL" id="EMS70905.1"/>
    </source>
</evidence>
<dbReference type="eggNOG" id="ENOG5030QZQ">
    <property type="taxonomic scope" value="Bacteria"/>
</dbReference>
<feature type="domain" description="GNAT-like C-terminal" evidence="2">
    <location>
        <begin position="185"/>
        <end position="402"/>
    </location>
</feature>
<evidence type="ECO:0000259" key="2">
    <source>
        <dbReference type="Pfam" id="PF18164"/>
    </source>
</evidence>
<reference evidence="3 4" key="1">
    <citation type="journal article" date="2013" name="Genome Announc.">
        <title>Draft Genome Sequence of the Cellulolytic, Mesophilic, Anaerobic Bacterium Clostridium termitidis Strain CT1112 (DSM 5398).</title>
        <authorList>
            <person name="Lal S."/>
            <person name="Ramachandran U."/>
            <person name="Zhang X."/>
            <person name="Munir R."/>
            <person name="Sparling R."/>
            <person name="Levin D.B."/>
        </authorList>
    </citation>
    <scope>NUCLEOTIDE SEQUENCE [LARGE SCALE GENOMIC DNA]</scope>
    <source>
        <strain evidence="3 4">CT1112</strain>
    </source>
</reference>
<dbReference type="Gene3D" id="3.40.630.120">
    <property type="match status" value="1"/>
</dbReference>
<dbReference type="InterPro" id="IPR041644">
    <property type="entry name" value="GNAT_C"/>
</dbReference>
<proteinExistence type="predicted"/>
<evidence type="ECO:0000313" key="4">
    <source>
        <dbReference type="Proteomes" id="UP000014155"/>
    </source>
</evidence>
<evidence type="ECO:0008006" key="5">
    <source>
        <dbReference type="Google" id="ProtNLM"/>
    </source>
</evidence>
<dbReference type="Proteomes" id="UP000014155">
    <property type="component" value="Unassembled WGS sequence"/>
</dbReference>
<comment type="caution">
    <text evidence="3">The sequence shown here is derived from an EMBL/GenBank/DDBJ whole genome shotgun (WGS) entry which is preliminary data.</text>
</comment>
<evidence type="ECO:0000259" key="1">
    <source>
        <dbReference type="Pfam" id="PF18082"/>
    </source>
</evidence>
<dbReference type="EMBL" id="AORV01000045">
    <property type="protein sequence ID" value="EMS70905.1"/>
    <property type="molecule type" value="Genomic_DNA"/>
</dbReference>
<dbReference type="RefSeq" id="WP_004627379.1">
    <property type="nucleotide sequence ID" value="NZ_AORV01000045.1"/>
</dbReference>
<dbReference type="Pfam" id="PF18164">
    <property type="entry name" value="GNAT_C"/>
    <property type="match status" value="1"/>
</dbReference>
<protein>
    <recommendedName>
        <fullName evidence="5">GNAT-like C-terminal domain-containing protein</fullName>
    </recommendedName>
</protein>
<accession>S0FH11</accession>
<organism evidence="3 4">
    <name type="scientific">Ruminiclostridium cellobioparum subsp. termitidis CT1112</name>
    <dbReference type="NCBI Taxonomy" id="1195236"/>
    <lineage>
        <taxon>Bacteria</taxon>
        <taxon>Bacillati</taxon>
        <taxon>Bacillota</taxon>
        <taxon>Clostridia</taxon>
        <taxon>Eubacteriales</taxon>
        <taxon>Oscillospiraceae</taxon>
        <taxon>Ruminiclostridium</taxon>
    </lineage>
</organism>
<dbReference type="InterPro" id="IPR041273">
    <property type="entry name" value="NAT_N"/>
</dbReference>